<organism evidence="1 2">
    <name type="scientific">Parasponia andersonii</name>
    <name type="common">Sponia andersonii</name>
    <dbReference type="NCBI Taxonomy" id="3476"/>
    <lineage>
        <taxon>Eukaryota</taxon>
        <taxon>Viridiplantae</taxon>
        <taxon>Streptophyta</taxon>
        <taxon>Embryophyta</taxon>
        <taxon>Tracheophyta</taxon>
        <taxon>Spermatophyta</taxon>
        <taxon>Magnoliopsida</taxon>
        <taxon>eudicotyledons</taxon>
        <taxon>Gunneridae</taxon>
        <taxon>Pentapetalae</taxon>
        <taxon>rosids</taxon>
        <taxon>fabids</taxon>
        <taxon>Rosales</taxon>
        <taxon>Cannabaceae</taxon>
        <taxon>Parasponia</taxon>
    </lineage>
</organism>
<gene>
    <name evidence="1" type="ORF">PanWU01x14_195550</name>
</gene>
<dbReference type="EMBL" id="JXTB01000196">
    <property type="protein sequence ID" value="PON54326.1"/>
    <property type="molecule type" value="Genomic_DNA"/>
</dbReference>
<proteinExistence type="predicted"/>
<keyword evidence="2" id="KW-1185">Reference proteome</keyword>
<dbReference type="Proteomes" id="UP000237105">
    <property type="component" value="Unassembled WGS sequence"/>
</dbReference>
<dbReference type="AlphaFoldDB" id="A0A2P5BZZ3"/>
<accession>A0A2P5BZZ3</accession>
<name>A0A2P5BZZ3_PARAD</name>
<evidence type="ECO:0000313" key="1">
    <source>
        <dbReference type="EMBL" id="PON54326.1"/>
    </source>
</evidence>
<evidence type="ECO:0000313" key="2">
    <source>
        <dbReference type="Proteomes" id="UP000237105"/>
    </source>
</evidence>
<feature type="non-terminal residue" evidence="1">
    <location>
        <position position="1"/>
    </location>
</feature>
<comment type="caution">
    <text evidence="1">The sequence shown here is derived from an EMBL/GenBank/DDBJ whole genome shotgun (WGS) entry which is preliminary data.</text>
</comment>
<sequence length="101" mass="11472">STISNKTRKVAIFCSKNFLSFLLLISLELRIFELERDVVINQPYPKVSSSMKFLPTRLTPFFNRGVTINDVFSAASRVLSQSGFPNSVKWSFTSNLQTHNP</sequence>
<reference evidence="2" key="1">
    <citation type="submission" date="2016-06" db="EMBL/GenBank/DDBJ databases">
        <title>Parallel loss of symbiosis genes in relatives of nitrogen-fixing non-legume Parasponia.</title>
        <authorList>
            <person name="Van Velzen R."/>
            <person name="Holmer R."/>
            <person name="Bu F."/>
            <person name="Rutten L."/>
            <person name="Van Zeijl A."/>
            <person name="Liu W."/>
            <person name="Santuari L."/>
            <person name="Cao Q."/>
            <person name="Sharma T."/>
            <person name="Shen D."/>
            <person name="Roswanjaya Y."/>
            <person name="Wardhani T."/>
            <person name="Kalhor M.S."/>
            <person name="Jansen J."/>
            <person name="Van den Hoogen J."/>
            <person name="Gungor B."/>
            <person name="Hartog M."/>
            <person name="Hontelez J."/>
            <person name="Verver J."/>
            <person name="Yang W.-C."/>
            <person name="Schijlen E."/>
            <person name="Repin R."/>
            <person name="Schilthuizen M."/>
            <person name="Schranz E."/>
            <person name="Heidstra R."/>
            <person name="Miyata K."/>
            <person name="Fedorova E."/>
            <person name="Kohlen W."/>
            <person name="Bisseling T."/>
            <person name="Smit S."/>
            <person name="Geurts R."/>
        </authorList>
    </citation>
    <scope>NUCLEOTIDE SEQUENCE [LARGE SCALE GENOMIC DNA]</scope>
    <source>
        <strain evidence="2">cv. WU1-14</strain>
    </source>
</reference>
<protein>
    <submittedName>
        <fullName evidence="1">Uncharacterized protein</fullName>
    </submittedName>
</protein>